<evidence type="ECO:0000256" key="7">
    <source>
        <dbReference type="ARBA" id="ARBA00022840"/>
    </source>
</evidence>
<dbReference type="Pfam" id="PF03727">
    <property type="entry name" value="Hexokinase_2"/>
    <property type="match status" value="1"/>
</dbReference>
<evidence type="ECO:0000256" key="10">
    <source>
        <dbReference type="ARBA" id="ARBA00048160"/>
    </source>
</evidence>
<dbReference type="GO" id="GO:0008865">
    <property type="term" value="F:fructokinase activity"/>
    <property type="evidence" value="ECO:0007669"/>
    <property type="project" value="TreeGrafter"/>
</dbReference>
<dbReference type="Gene3D" id="3.30.420.40">
    <property type="match status" value="1"/>
</dbReference>
<keyword evidence="6 11" id="KW-0418">Kinase</keyword>
<evidence type="ECO:0000256" key="9">
    <source>
        <dbReference type="ARBA" id="ARBA00044613"/>
    </source>
</evidence>
<evidence type="ECO:0000256" key="11">
    <source>
        <dbReference type="RuleBase" id="RU362007"/>
    </source>
</evidence>
<evidence type="ECO:0000256" key="8">
    <source>
        <dbReference type="ARBA" id="ARBA00023152"/>
    </source>
</evidence>
<dbReference type="Pfam" id="PF00349">
    <property type="entry name" value="Hexokinase_1"/>
    <property type="match status" value="1"/>
</dbReference>
<dbReference type="GO" id="GO:0005524">
    <property type="term" value="F:ATP binding"/>
    <property type="evidence" value="ECO:0007669"/>
    <property type="project" value="UniProtKB-UniRule"/>
</dbReference>
<dbReference type="PANTHER" id="PTHR19443:SF84">
    <property type="entry name" value="PHOSPHOTRANSFERASE"/>
    <property type="match status" value="1"/>
</dbReference>
<organism evidence="15 16">
    <name type="scientific">Nothobranchius furzeri</name>
    <name type="common">Turquoise killifish</name>
    <dbReference type="NCBI Taxonomy" id="105023"/>
    <lineage>
        <taxon>Eukaryota</taxon>
        <taxon>Metazoa</taxon>
        <taxon>Chordata</taxon>
        <taxon>Craniata</taxon>
        <taxon>Vertebrata</taxon>
        <taxon>Euteleostomi</taxon>
        <taxon>Actinopterygii</taxon>
        <taxon>Neopterygii</taxon>
        <taxon>Teleostei</taxon>
        <taxon>Neoteleostei</taxon>
        <taxon>Acanthomorphata</taxon>
        <taxon>Ovalentaria</taxon>
        <taxon>Atherinomorphae</taxon>
        <taxon>Cyprinodontiformes</taxon>
        <taxon>Nothobranchiidae</taxon>
        <taxon>Nothobranchius</taxon>
    </lineage>
</organism>
<evidence type="ECO:0000313" key="15">
    <source>
        <dbReference type="EMBL" id="KAF7205213.1"/>
    </source>
</evidence>
<dbReference type="Proteomes" id="UP000822369">
    <property type="component" value="Chromosome 15"/>
</dbReference>
<dbReference type="GeneID" id="107384332"/>
<dbReference type="EMBL" id="JAAVVJ010000015">
    <property type="protein sequence ID" value="KAF7205213.1"/>
    <property type="molecule type" value="Genomic_DNA"/>
</dbReference>
<dbReference type="FunFam" id="3.30.420.40:FF:000095">
    <property type="entry name" value="Phosphotransferase"/>
    <property type="match status" value="1"/>
</dbReference>
<dbReference type="GO" id="GO:0006006">
    <property type="term" value="P:glucose metabolic process"/>
    <property type="evidence" value="ECO:0007669"/>
    <property type="project" value="TreeGrafter"/>
</dbReference>
<accession>A0A9D2XNZ2</accession>
<dbReference type="GO" id="GO:0006096">
    <property type="term" value="P:glycolytic process"/>
    <property type="evidence" value="ECO:0007669"/>
    <property type="project" value="UniProtKB-KW"/>
</dbReference>
<evidence type="ECO:0000256" key="12">
    <source>
        <dbReference type="SAM" id="SignalP"/>
    </source>
</evidence>
<dbReference type="SUPFAM" id="SSF53067">
    <property type="entry name" value="Actin-like ATPase domain"/>
    <property type="match status" value="2"/>
</dbReference>
<dbReference type="PRINTS" id="PR00475">
    <property type="entry name" value="HEXOKINASE"/>
</dbReference>
<comment type="pathway">
    <text evidence="1">Carbohydrate degradation; glycolysis; D-glyceraldehyde 3-phosphate and glycerone phosphate from D-glucose: step 1/4.</text>
</comment>
<reference evidence="15" key="1">
    <citation type="submission" date="2020-03" db="EMBL/GenBank/DDBJ databases">
        <title>Intra-Species Differences in Population Size shape Life History and Genome Evolution.</title>
        <authorList>
            <person name="Willemsen D."/>
            <person name="Cui R."/>
            <person name="Valenzano D.R."/>
        </authorList>
    </citation>
    <scope>NUCLEOTIDE SEQUENCE</scope>
    <source>
        <strain evidence="15">GRZ</strain>
        <tissue evidence="15">Whole</tissue>
    </source>
</reference>
<evidence type="ECO:0000256" key="1">
    <source>
        <dbReference type="ARBA" id="ARBA00004888"/>
    </source>
</evidence>
<dbReference type="InterPro" id="IPR001312">
    <property type="entry name" value="Hexokinase"/>
</dbReference>
<sequence>MPFHFSSTCLLPVLWSSLHDHFPDTFCPQCLRRSATETLFCHFYRPKERLAPRPGPRLTFPSVEETLKPFMLSMKKLREISSRFTKEMDNGLDKKKHQKAAVKMLPTFVRAKPDGSERGDFLALDLGGTNFRVLHIRVEDKKILKVDSQICAIPQEIMQGTGHELFDHLAKCLGEFLESQKLKEQKLPLGFTFSFPCEQTEIDKSILIRWTKGFSCSGVEGKDVVQLLKDAIHKRGDYDISSVVMVNDTVATMMSCNQQEHEDPDCEIGMIIGTGTNACYMEDMKNVKRCEETEGQMCINTEWGGFGDKSPLSDPGALDDILTDFDKEVDETSINPGVHIFEKMISGMYLGEIVRLVLVELTNNNLLFEGKVTVRLDTKHTFETKHMSFIEGARVDQEVIDTIQDLLKVRCSEDDARVVSLVCDTISSRSAHLCAAALAAIANRIRLNKAKDNLKTAVGVDGTVYKKHPNFRHKLEDAVAFLAPECDLKFYISEDGSGKGAAMVTAVAQRQPHSRLMNGNGEEDR</sequence>
<keyword evidence="12" id="KW-0732">Signal</keyword>
<feature type="chain" id="PRO_5038713205" description="Phosphotransferase" evidence="12">
    <location>
        <begin position="17"/>
        <end position="525"/>
    </location>
</feature>
<comment type="similarity">
    <text evidence="3 11">Belongs to the hexokinase family.</text>
</comment>
<dbReference type="GO" id="GO:0005536">
    <property type="term" value="F:D-glucose binding"/>
    <property type="evidence" value="ECO:0007669"/>
    <property type="project" value="InterPro"/>
</dbReference>
<comment type="catalytic activity">
    <reaction evidence="10">
        <text>D-glucose + ATP = D-glucose 6-phosphate + ADP + H(+)</text>
        <dbReference type="Rhea" id="RHEA:17825"/>
        <dbReference type="ChEBI" id="CHEBI:4167"/>
        <dbReference type="ChEBI" id="CHEBI:15378"/>
        <dbReference type="ChEBI" id="CHEBI:30616"/>
        <dbReference type="ChEBI" id="CHEBI:61548"/>
        <dbReference type="ChEBI" id="CHEBI:456216"/>
        <dbReference type="EC" id="2.7.1.1"/>
    </reaction>
    <physiologicalReaction direction="left-to-right" evidence="10">
        <dbReference type="Rhea" id="RHEA:17826"/>
    </physiologicalReaction>
</comment>
<name>A0A9D2XNZ2_NOTFU</name>
<evidence type="ECO:0000259" key="13">
    <source>
        <dbReference type="Pfam" id="PF00349"/>
    </source>
</evidence>
<dbReference type="AlphaFoldDB" id="A0A9D2XNZ2"/>
<evidence type="ECO:0000259" key="14">
    <source>
        <dbReference type="Pfam" id="PF03727"/>
    </source>
</evidence>
<keyword evidence="4 11" id="KW-0808">Transferase</keyword>
<proteinExistence type="inferred from homology"/>
<feature type="domain" description="Hexokinase C-terminal" evidence="14">
    <location>
        <begin position="267"/>
        <end position="507"/>
    </location>
</feature>
<protein>
    <recommendedName>
        <fullName evidence="11">Phosphotransferase</fullName>
        <ecNumber evidence="11">2.7.1.-</ecNumber>
    </recommendedName>
</protein>
<comment type="catalytic activity">
    <reaction evidence="9">
        <text>a D-hexose + ATP = a D-hexose 6-phosphate + ADP + H(+)</text>
        <dbReference type="Rhea" id="RHEA:22740"/>
        <dbReference type="ChEBI" id="CHEBI:4194"/>
        <dbReference type="ChEBI" id="CHEBI:15378"/>
        <dbReference type="ChEBI" id="CHEBI:30616"/>
        <dbReference type="ChEBI" id="CHEBI:229467"/>
        <dbReference type="ChEBI" id="CHEBI:456216"/>
        <dbReference type="EC" id="2.7.1.1"/>
    </reaction>
    <physiologicalReaction direction="left-to-right" evidence="9">
        <dbReference type="Rhea" id="RHEA:22741"/>
    </physiologicalReaction>
</comment>
<dbReference type="InterPro" id="IPR022672">
    <property type="entry name" value="Hexokinase_N"/>
</dbReference>
<dbReference type="PANTHER" id="PTHR19443">
    <property type="entry name" value="HEXOKINASE"/>
    <property type="match status" value="1"/>
</dbReference>
<keyword evidence="7 11" id="KW-0067">ATP-binding</keyword>
<dbReference type="InterPro" id="IPR019807">
    <property type="entry name" value="Hexokinase_BS"/>
</dbReference>
<dbReference type="GO" id="GO:0004340">
    <property type="term" value="F:glucokinase activity"/>
    <property type="evidence" value="ECO:0007669"/>
    <property type="project" value="TreeGrafter"/>
</dbReference>
<gene>
    <name evidence="15" type="primary">hk3</name>
    <name evidence="15" type="ORF">G4P62_009373</name>
</gene>
<dbReference type="Gene3D" id="3.40.367.20">
    <property type="match status" value="1"/>
</dbReference>
<dbReference type="GO" id="GO:0005829">
    <property type="term" value="C:cytosol"/>
    <property type="evidence" value="ECO:0007669"/>
    <property type="project" value="TreeGrafter"/>
</dbReference>
<evidence type="ECO:0000313" key="16">
    <source>
        <dbReference type="Proteomes" id="UP000822369"/>
    </source>
</evidence>
<comment type="caution">
    <text evidence="15">The sequence shown here is derived from an EMBL/GenBank/DDBJ whole genome shotgun (WGS) entry which is preliminary data.</text>
</comment>
<dbReference type="InterPro" id="IPR022673">
    <property type="entry name" value="Hexokinase_C"/>
</dbReference>
<dbReference type="FunFam" id="3.40.367.20:FF:000001">
    <property type="entry name" value="Hexokinase 1"/>
    <property type="match status" value="1"/>
</dbReference>
<evidence type="ECO:0000256" key="4">
    <source>
        <dbReference type="ARBA" id="ARBA00022679"/>
    </source>
</evidence>
<dbReference type="EC" id="2.7.1.-" evidence="11"/>
<evidence type="ECO:0000256" key="6">
    <source>
        <dbReference type="ARBA" id="ARBA00022777"/>
    </source>
</evidence>
<dbReference type="OrthoDB" id="419537at2759"/>
<comment type="pathway">
    <text evidence="2">Carbohydrate metabolism; hexose metabolism.</text>
</comment>
<feature type="signal peptide" evidence="12">
    <location>
        <begin position="1"/>
        <end position="16"/>
    </location>
</feature>
<dbReference type="KEGG" id="nfu:107384332"/>
<keyword evidence="8 11" id="KW-0324">Glycolysis</keyword>
<keyword evidence="5 11" id="KW-0547">Nucleotide-binding</keyword>
<dbReference type="GO" id="GO:0005739">
    <property type="term" value="C:mitochondrion"/>
    <property type="evidence" value="ECO:0007669"/>
    <property type="project" value="TreeGrafter"/>
</dbReference>
<evidence type="ECO:0000256" key="2">
    <source>
        <dbReference type="ARBA" id="ARBA00005028"/>
    </source>
</evidence>
<dbReference type="PROSITE" id="PS51748">
    <property type="entry name" value="HEXOKINASE_2"/>
    <property type="match status" value="1"/>
</dbReference>
<evidence type="ECO:0000256" key="3">
    <source>
        <dbReference type="ARBA" id="ARBA00009225"/>
    </source>
</evidence>
<feature type="domain" description="Hexokinase N-terminal" evidence="13">
    <location>
        <begin position="63"/>
        <end position="257"/>
    </location>
</feature>
<dbReference type="GO" id="GO:0001678">
    <property type="term" value="P:intracellular glucose homeostasis"/>
    <property type="evidence" value="ECO:0007669"/>
    <property type="project" value="InterPro"/>
</dbReference>
<dbReference type="InterPro" id="IPR043129">
    <property type="entry name" value="ATPase_NBD"/>
</dbReference>
<dbReference type="PROSITE" id="PS00378">
    <property type="entry name" value="HEXOKINASE_1"/>
    <property type="match status" value="1"/>
</dbReference>
<evidence type="ECO:0000256" key="5">
    <source>
        <dbReference type="ARBA" id="ARBA00022741"/>
    </source>
</evidence>